<protein>
    <submittedName>
        <fullName evidence="1">Uncharacterized protein</fullName>
    </submittedName>
</protein>
<evidence type="ECO:0000313" key="2">
    <source>
        <dbReference type="Proteomes" id="UP000323119"/>
    </source>
</evidence>
<sequence>MKLLHICFCVLIGTALSGCEIPMTAQDRIAVTRICEVLELKAQVAAAVWPGFDDPQFEVPLVYFTDSLCYAVNPEARFLAQYPATLRYRDGELKIYTTSTIDSLEFHMQGTISLDPADAGSAYDYRSAYLLCSSPEITARCIPGTEEVAIWRTMVLHEYFHGFQFRHPAYLAQFEASGAGLIPSSELVGHYQRYGWYKESVDRENVFLLDALRQTDAEIIRRDIDGFRKLRAERHARMRRELAPEAVGAERVYETMEGTARYIEFHACPGGYDLDANDWLYRTDISQYMYATGFNIVRLLDKLGVDYKTRLFDEGLALDGLLPE</sequence>
<organism evidence="1 2">
    <name type="scientific">Alistipes onderdonkii</name>
    <dbReference type="NCBI Taxonomy" id="328813"/>
    <lineage>
        <taxon>Bacteria</taxon>
        <taxon>Pseudomonadati</taxon>
        <taxon>Bacteroidota</taxon>
        <taxon>Bacteroidia</taxon>
        <taxon>Bacteroidales</taxon>
        <taxon>Rikenellaceae</taxon>
        <taxon>Alistipes</taxon>
    </lineage>
</organism>
<dbReference type="PROSITE" id="PS51257">
    <property type="entry name" value="PROKAR_LIPOPROTEIN"/>
    <property type="match status" value="1"/>
</dbReference>
<dbReference type="RefSeq" id="WP_149873578.1">
    <property type="nucleotide sequence ID" value="NZ_JBDFUH010000007.1"/>
</dbReference>
<gene>
    <name evidence="1" type="ORF">F2S36_09645</name>
</gene>
<dbReference type="EMBL" id="VVUY01000007">
    <property type="protein sequence ID" value="KAA2560380.1"/>
    <property type="molecule type" value="Genomic_DNA"/>
</dbReference>
<dbReference type="Proteomes" id="UP000323119">
    <property type="component" value="Unassembled WGS sequence"/>
</dbReference>
<name>A0A9P3ZI55_9BACT</name>
<accession>A0A9P3ZI55</accession>
<proteinExistence type="predicted"/>
<evidence type="ECO:0000313" key="1">
    <source>
        <dbReference type="EMBL" id="KAA2560380.1"/>
    </source>
</evidence>
<comment type="caution">
    <text evidence="1">The sequence shown here is derived from an EMBL/GenBank/DDBJ whole genome shotgun (WGS) entry which is preliminary data.</text>
</comment>
<reference evidence="1 2" key="1">
    <citation type="journal article" date="2019" name="Nat. Med.">
        <title>A library of human gut bacterial isolates paired with longitudinal multiomics data enables mechanistic microbiome research.</title>
        <authorList>
            <person name="Poyet M."/>
            <person name="Groussin M."/>
            <person name="Gibbons S.M."/>
            <person name="Avila-Pacheco J."/>
            <person name="Jiang X."/>
            <person name="Kearney S.M."/>
            <person name="Perrotta A.R."/>
            <person name="Berdy B."/>
            <person name="Zhao S."/>
            <person name="Lieberman T.D."/>
            <person name="Swanson P.K."/>
            <person name="Smith M."/>
            <person name="Roesemann S."/>
            <person name="Alexander J.E."/>
            <person name="Rich S.A."/>
            <person name="Livny J."/>
            <person name="Vlamakis H."/>
            <person name="Clish C."/>
            <person name="Bullock K."/>
            <person name="Deik A."/>
            <person name="Scott J."/>
            <person name="Pierce K.A."/>
            <person name="Xavier R.J."/>
            <person name="Alm E.J."/>
        </authorList>
    </citation>
    <scope>NUCLEOTIDE SEQUENCE [LARGE SCALE GENOMIC DNA]</scope>
    <source>
        <strain evidence="1 2">BIOML-A204</strain>
    </source>
</reference>
<dbReference type="AlphaFoldDB" id="A0A9P3ZI55"/>